<comment type="subcellular location">
    <subcellularLocation>
        <location evidence="1">Membrane</location>
        <topology evidence="1">Multi-pass membrane protein</topology>
    </subcellularLocation>
</comment>
<evidence type="ECO:0000256" key="1">
    <source>
        <dbReference type="ARBA" id="ARBA00004141"/>
    </source>
</evidence>
<keyword evidence="2 5" id="KW-0812">Transmembrane</keyword>
<dbReference type="PANTHER" id="PTHR21041">
    <property type="entry name" value="DENDRITIC CELL-SPECIFIC TRANSMEMBRANE PROTEIN"/>
    <property type="match status" value="1"/>
</dbReference>
<evidence type="ECO:0000256" key="2">
    <source>
        <dbReference type="ARBA" id="ARBA00022692"/>
    </source>
</evidence>
<evidence type="ECO:0000259" key="6">
    <source>
        <dbReference type="Pfam" id="PF07782"/>
    </source>
</evidence>
<evidence type="ECO:0000256" key="3">
    <source>
        <dbReference type="ARBA" id="ARBA00022989"/>
    </source>
</evidence>
<gene>
    <name evidence="7" type="ORF">SVUK_LOCUS11229</name>
</gene>
<dbReference type="InterPro" id="IPR051856">
    <property type="entry name" value="CSR-E3_Ligase_Protein"/>
</dbReference>
<evidence type="ECO:0000313" key="7">
    <source>
        <dbReference type="EMBL" id="VDM76231.1"/>
    </source>
</evidence>
<evidence type="ECO:0000256" key="4">
    <source>
        <dbReference type="ARBA" id="ARBA00023136"/>
    </source>
</evidence>
<evidence type="ECO:0000256" key="5">
    <source>
        <dbReference type="SAM" id="Phobius"/>
    </source>
</evidence>
<dbReference type="GO" id="GO:0016020">
    <property type="term" value="C:membrane"/>
    <property type="evidence" value="ECO:0007669"/>
    <property type="project" value="UniProtKB-SubCell"/>
</dbReference>
<keyword evidence="3 5" id="KW-1133">Transmembrane helix</keyword>
<proteinExistence type="predicted"/>
<dbReference type="EMBL" id="UYYB01096578">
    <property type="protein sequence ID" value="VDM76231.1"/>
    <property type="molecule type" value="Genomic_DNA"/>
</dbReference>
<reference evidence="7 8" key="1">
    <citation type="submission" date="2018-11" db="EMBL/GenBank/DDBJ databases">
        <authorList>
            <consortium name="Pathogen Informatics"/>
        </authorList>
    </citation>
    <scope>NUCLEOTIDE SEQUENCE [LARGE SCALE GENOMIC DNA]</scope>
</reference>
<dbReference type="AlphaFoldDB" id="A0A3P7ITG3"/>
<keyword evidence="8" id="KW-1185">Reference proteome</keyword>
<feature type="transmembrane region" description="Helical" evidence="5">
    <location>
        <begin position="78"/>
        <end position="99"/>
    </location>
</feature>
<feature type="domain" description="Dendritic cell-specific transmembrane protein-like" evidence="6">
    <location>
        <begin position="115"/>
        <end position="199"/>
    </location>
</feature>
<organism evidence="7 8">
    <name type="scientific">Strongylus vulgaris</name>
    <name type="common">Blood worm</name>
    <dbReference type="NCBI Taxonomy" id="40348"/>
    <lineage>
        <taxon>Eukaryota</taxon>
        <taxon>Metazoa</taxon>
        <taxon>Ecdysozoa</taxon>
        <taxon>Nematoda</taxon>
        <taxon>Chromadorea</taxon>
        <taxon>Rhabditida</taxon>
        <taxon>Rhabditina</taxon>
        <taxon>Rhabditomorpha</taxon>
        <taxon>Strongyloidea</taxon>
        <taxon>Strongylidae</taxon>
        <taxon>Strongylus</taxon>
    </lineage>
</organism>
<evidence type="ECO:0000313" key="8">
    <source>
        <dbReference type="Proteomes" id="UP000270094"/>
    </source>
</evidence>
<accession>A0A3P7ITG3</accession>
<dbReference type="PANTHER" id="PTHR21041:SF17">
    <property type="entry name" value="E3 UBIQUITIN-PROTEIN LIGASE DCST1"/>
    <property type="match status" value="1"/>
</dbReference>
<name>A0A3P7ITG3_STRVU</name>
<protein>
    <recommendedName>
        <fullName evidence="6">Dendritic cell-specific transmembrane protein-like domain-containing protein</fullName>
    </recommendedName>
</protein>
<feature type="transmembrane region" description="Helical" evidence="5">
    <location>
        <begin position="169"/>
        <end position="192"/>
    </location>
</feature>
<dbReference type="InterPro" id="IPR012858">
    <property type="entry name" value="DC_STAMP-like"/>
</dbReference>
<sequence length="230" mass="26835">MERRLQSVSVCQKHMANAQMSGSMEGDVNDVINMTETLDDELQANLHMLLVEMPRLENVFRVTEMKMFVSMGANYVKVVLKTFSKVIQALFIFYVYIIFRDAVKMIENYKTNVDFNNCFITSVFWQIDHHRELLGQQAIRYISTAEMREWKLLKLFSSPTRGELNRAKFALMTWFIATFVTVLLVFMDYYLYAFLDAVEGEGVVANFVRGMIADNRTIEVDNVRRSHSRT</sequence>
<dbReference type="OrthoDB" id="5985669at2759"/>
<dbReference type="Proteomes" id="UP000270094">
    <property type="component" value="Unassembled WGS sequence"/>
</dbReference>
<dbReference type="Pfam" id="PF07782">
    <property type="entry name" value="DC_STAMP"/>
    <property type="match status" value="1"/>
</dbReference>
<keyword evidence="4 5" id="KW-0472">Membrane</keyword>